<dbReference type="PANTHER" id="PTHR39188">
    <property type="entry name" value="MEMBRANE-ASSOCIATED ZINC METALLOPROTEASE M50B"/>
    <property type="match status" value="1"/>
</dbReference>
<evidence type="ECO:0000256" key="9">
    <source>
        <dbReference type="ARBA" id="ARBA00022989"/>
    </source>
</evidence>
<dbReference type="GO" id="GO:0006508">
    <property type="term" value="P:proteolysis"/>
    <property type="evidence" value="ECO:0007669"/>
    <property type="project" value="UniProtKB-KW"/>
</dbReference>
<evidence type="ECO:0000256" key="11">
    <source>
        <dbReference type="ARBA" id="ARBA00023136"/>
    </source>
</evidence>
<dbReference type="PANTHER" id="PTHR39188:SF3">
    <property type="entry name" value="STAGE IV SPORULATION PROTEIN FB"/>
    <property type="match status" value="1"/>
</dbReference>
<organism evidence="13 14">
    <name type="scientific">Effrenium voratum</name>
    <dbReference type="NCBI Taxonomy" id="2562239"/>
    <lineage>
        <taxon>Eukaryota</taxon>
        <taxon>Sar</taxon>
        <taxon>Alveolata</taxon>
        <taxon>Dinophyceae</taxon>
        <taxon>Suessiales</taxon>
        <taxon>Symbiodiniaceae</taxon>
        <taxon>Effrenium</taxon>
    </lineage>
</organism>
<comment type="cofactor">
    <cofactor evidence="1">
        <name>Zn(2+)</name>
        <dbReference type="ChEBI" id="CHEBI:29105"/>
    </cofactor>
</comment>
<dbReference type="GO" id="GO:0046872">
    <property type="term" value="F:metal ion binding"/>
    <property type="evidence" value="ECO:0007669"/>
    <property type="project" value="UniProtKB-KW"/>
</dbReference>
<comment type="subcellular location">
    <subcellularLocation>
        <location evidence="2">Membrane</location>
        <topology evidence="2">Multi-pass membrane protein</topology>
    </subcellularLocation>
</comment>
<evidence type="ECO:0000313" key="13">
    <source>
        <dbReference type="EMBL" id="CAJ1397263.1"/>
    </source>
</evidence>
<evidence type="ECO:0000256" key="10">
    <source>
        <dbReference type="ARBA" id="ARBA00023049"/>
    </source>
</evidence>
<reference evidence="13" key="1">
    <citation type="submission" date="2023-08" db="EMBL/GenBank/DDBJ databases">
        <authorList>
            <person name="Chen Y."/>
            <person name="Shah S."/>
            <person name="Dougan E. K."/>
            <person name="Thang M."/>
            <person name="Chan C."/>
        </authorList>
    </citation>
    <scope>NUCLEOTIDE SEQUENCE</scope>
</reference>
<dbReference type="EMBL" id="CAUJNA010003261">
    <property type="protein sequence ID" value="CAJ1397263.1"/>
    <property type="molecule type" value="Genomic_DNA"/>
</dbReference>
<dbReference type="GO" id="GO:0016020">
    <property type="term" value="C:membrane"/>
    <property type="evidence" value="ECO:0007669"/>
    <property type="project" value="UniProtKB-SubCell"/>
</dbReference>
<evidence type="ECO:0000256" key="1">
    <source>
        <dbReference type="ARBA" id="ARBA00001947"/>
    </source>
</evidence>
<feature type="domain" description="Peptidase M50" evidence="12">
    <location>
        <begin position="93"/>
        <end position="173"/>
    </location>
</feature>
<dbReference type="AlphaFoldDB" id="A0AA36J0C5"/>
<evidence type="ECO:0000259" key="12">
    <source>
        <dbReference type="Pfam" id="PF02163"/>
    </source>
</evidence>
<dbReference type="Proteomes" id="UP001178507">
    <property type="component" value="Unassembled WGS sequence"/>
</dbReference>
<keyword evidence="6" id="KW-0479">Metal-binding</keyword>
<comment type="similarity">
    <text evidence="3">Belongs to the peptidase M50B family.</text>
</comment>
<keyword evidence="5" id="KW-0812">Transmembrane</keyword>
<dbReference type="GO" id="GO:0008237">
    <property type="term" value="F:metallopeptidase activity"/>
    <property type="evidence" value="ECO:0007669"/>
    <property type="project" value="UniProtKB-KW"/>
</dbReference>
<evidence type="ECO:0000256" key="8">
    <source>
        <dbReference type="ARBA" id="ARBA00022833"/>
    </source>
</evidence>
<keyword evidence="10" id="KW-0482">Metalloprotease</keyword>
<evidence type="ECO:0000256" key="5">
    <source>
        <dbReference type="ARBA" id="ARBA00022692"/>
    </source>
</evidence>
<dbReference type="InterPro" id="IPR008915">
    <property type="entry name" value="Peptidase_M50"/>
</dbReference>
<accession>A0AA36J0C5</accession>
<proteinExistence type="inferred from homology"/>
<keyword evidence="7" id="KW-0378">Hydrolase</keyword>
<evidence type="ECO:0000256" key="4">
    <source>
        <dbReference type="ARBA" id="ARBA00022670"/>
    </source>
</evidence>
<keyword evidence="8" id="KW-0862">Zinc</keyword>
<name>A0AA36J0C5_9DINO</name>
<evidence type="ECO:0000256" key="2">
    <source>
        <dbReference type="ARBA" id="ARBA00004141"/>
    </source>
</evidence>
<keyword evidence="14" id="KW-1185">Reference proteome</keyword>
<evidence type="ECO:0000256" key="6">
    <source>
        <dbReference type="ARBA" id="ARBA00022723"/>
    </source>
</evidence>
<gene>
    <name evidence="13" type="ORF">EVOR1521_LOCUS21315</name>
</gene>
<evidence type="ECO:0000256" key="7">
    <source>
        <dbReference type="ARBA" id="ARBA00022801"/>
    </source>
</evidence>
<evidence type="ECO:0000313" key="14">
    <source>
        <dbReference type="Proteomes" id="UP001178507"/>
    </source>
</evidence>
<keyword evidence="4" id="KW-0645">Protease</keyword>
<protein>
    <recommendedName>
        <fullName evidence="12">Peptidase M50 domain-containing protein</fullName>
    </recommendedName>
</protein>
<keyword evidence="9" id="KW-1133">Transmembrane helix</keyword>
<comment type="caution">
    <text evidence="13">The sequence shown here is derived from an EMBL/GenBank/DDBJ whole genome shotgun (WGS) entry which is preliminary data.</text>
</comment>
<dbReference type="Pfam" id="PF02163">
    <property type="entry name" value="Peptidase_M50"/>
    <property type="match status" value="1"/>
</dbReference>
<evidence type="ECO:0000256" key="3">
    <source>
        <dbReference type="ARBA" id="ARBA00007931"/>
    </source>
</evidence>
<keyword evidence="11" id="KW-0472">Membrane</keyword>
<sequence>MPVSLLYYKDPSLGLTPHVRSPCAKVVAAMQGLGATGAAQSKDCSFPAGSVAGAPLRVSWFLVILFLSQLVDAVNQHQWPLWVRLAFVTGNELLLLGTVLCHEMGHGTMARRCGGTIAEVLLWPFGGICFTTRAQGRGPREKLVDDLYIVAAGPATHFPQSGVWLALLAAFAAAMSHVQMPPAWKYLVPFGAVPSPCLDANWPGPGRPERVEPPAPDPSTRRPVGAMLGEEELICTGCKDPYHSSTGCLCAPGEENWVPKEPKPEKVEKEKKEARAATPRCSCGEMRVRASKAPDRLLPCDCGAEACDAP</sequence>